<dbReference type="AlphaFoldDB" id="A0A2A9NWL8"/>
<dbReference type="InterPro" id="IPR011598">
    <property type="entry name" value="bHLH_dom"/>
</dbReference>
<keyword evidence="2" id="KW-0539">Nucleus</keyword>
<feature type="compositionally biased region" description="Polar residues" evidence="3">
    <location>
        <begin position="178"/>
        <end position="188"/>
    </location>
</feature>
<dbReference type="GO" id="GO:0003700">
    <property type="term" value="F:DNA-binding transcription factor activity"/>
    <property type="evidence" value="ECO:0007669"/>
    <property type="project" value="TreeGrafter"/>
</dbReference>
<dbReference type="STRING" id="703135.A0A2A9NWL8"/>
<dbReference type="Gene3D" id="4.10.280.10">
    <property type="entry name" value="Helix-loop-helix DNA-binding domain"/>
    <property type="match status" value="1"/>
</dbReference>
<dbReference type="SUPFAM" id="SSF47459">
    <property type="entry name" value="HLH, helix-loop-helix DNA-binding domain"/>
    <property type="match status" value="1"/>
</dbReference>
<dbReference type="InterPro" id="IPR036638">
    <property type="entry name" value="HLH_DNA-bd_sf"/>
</dbReference>
<evidence type="ECO:0000259" key="4">
    <source>
        <dbReference type="PROSITE" id="PS50888"/>
    </source>
</evidence>
<dbReference type="CDD" id="cd19690">
    <property type="entry name" value="bHLHzip_spESC1_like"/>
    <property type="match status" value="1"/>
</dbReference>
<dbReference type="PANTHER" id="PTHR10328:SF15">
    <property type="entry name" value="BHLH TRANSCRIPTION FACTOR"/>
    <property type="match status" value="1"/>
</dbReference>
<keyword evidence="6" id="KW-1185">Reference proteome</keyword>
<evidence type="ECO:0000256" key="2">
    <source>
        <dbReference type="ARBA" id="ARBA00023242"/>
    </source>
</evidence>
<feature type="compositionally biased region" description="Pro residues" evidence="3">
    <location>
        <begin position="420"/>
        <end position="429"/>
    </location>
</feature>
<protein>
    <recommendedName>
        <fullName evidence="4">BHLH domain-containing protein</fullName>
    </recommendedName>
</protein>
<feature type="compositionally biased region" description="Polar residues" evidence="3">
    <location>
        <begin position="41"/>
        <end position="73"/>
    </location>
</feature>
<keyword evidence="1" id="KW-0238">DNA-binding</keyword>
<evidence type="ECO:0000256" key="3">
    <source>
        <dbReference type="SAM" id="MobiDB-lite"/>
    </source>
</evidence>
<sequence length="494" mass="53493">MSDPRPSSPYVFGDATSHSAESNIQLRKLLRSPSLEHHDPQLTSPMSHPDTAETNISNENGTQDSAKPQSGVMTSDVDRISQQTADRRNNREGHHFNYSMRRHSIAAAQEIHGQPTAHTPHGTKRKMSGDRNGFAPVGEEIDPQLVGPGVPSVMEVDPEAPAPKRRGSAIDSRGLAQLSINERSTPWWSSGRRDSTSSLLSGNSTMGNYSPGAAGDGRLPGGMAAFAWPTNPQPVDPSAAPGVQNPSDPSVGMTRTFDPTIPMAMMSPGFSQDRRMSVPSALPSGQTRVLRSRSRPPSRQKQNGVTSTTTPSTNQEEAASNPPATTATKSVKESSTPYSRSPELRISHKLAERKRRKEMKDLFDELRDQLPADRGMKASKWEILSKAIDFVTQLKQSHQDMIREIEMLRHELDAIRQGIPPFPGGPPPHAVVYTQGPPVPGQYPPPPPGVLQHQPPPQPHPPLSRPSSSQNTFPPGAGPPTPNGAVERIEAPQP</sequence>
<dbReference type="GO" id="GO:0090575">
    <property type="term" value="C:RNA polymerase II transcription regulator complex"/>
    <property type="evidence" value="ECO:0007669"/>
    <property type="project" value="TreeGrafter"/>
</dbReference>
<dbReference type="GO" id="GO:0003677">
    <property type="term" value="F:DNA binding"/>
    <property type="evidence" value="ECO:0007669"/>
    <property type="project" value="UniProtKB-KW"/>
</dbReference>
<gene>
    <name evidence="5" type="ORF">AMATHDRAFT_188799</name>
</gene>
<feature type="compositionally biased region" description="Basic and acidic residues" evidence="3">
    <location>
        <begin position="85"/>
        <end position="95"/>
    </location>
</feature>
<feature type="compositionally biased region" description="Pro residues" evidence="3">
    <location>
        <begin position="437"/>
        <end position="464"/>
    </location>
</feature>
<dbReference type="InterPro" id="IPR040106">
    <property type="entry name" value="Esc1_bHLHzip"/>
</dbReference>
<accession>A0A2A9NWL8</accession>
<dbReference type="PROSITE" id="PS50888">
    <property type="entry name" value="BHLH"/>
    <property type="match status" value="1"/>
</dbReference>
<feature type="region of interest" description="Disordered" evidence="3">
    <location>
        <begin position="107"/>
        <end position="134"/>
    </location>
</feature>
<dbReference type="OrthoDB" id="8964853at2759"/>
<dbReference type="EMBL" id="KZ301977">
    <property type="protein sequence ID" value="PFH52727.1"/>
    <property type="molecule type" value="Genomic_DNA"/>
</dbReference>
<dbReference type="Proteomes" id="UP000242287">
    <property type="component" value="Unassembled WGS sequence"/>
</dbReference>
<dbReference type="Pfam" id="PF00010">
    <property type="entry name" value="HLH"/>
    <property type="match status" value="1"/>
</dbReference>
<dbReference type="GO" id="GO:0045944">
    <property type="term" value="P:positive regulation of transcription by RNA polymerase II"/>
    <property type="evidence" value="ECO:0007669"/>
    <property type="project" value="TreeGrafter"/>
</dbReference>
<feature type="region of interest" description="Disordered" evidence="3">
    <location>
        <begin position="30"/>
        <end position="95"/>
    </location>
</feature>
<feature type="region of interest" description="Disordered" evidence="3">
    <location>
        <begin position="156"/>
        <end position="352"/>
    </location>
</feature>
<dbReference type="SMART" id="SM00353">
    <property type="entry name" value="HLH"/>
    <property type="match status" value="1"/>
</dbReference>
<feature type="compositionally biased region" description="Polar residues" evidence="3">
    <location>
        <begin position="300"/>
        <end position="339"/>
    </location>
</feature>
<feature type="domain" description="BHLH" evidence="4">
    <location>
        <begin position="343"/>
        <end position="394"/>
    </location>
</feature>
<dbReference type="GO" id="GO:0046983">
    <property type="term" value="F:protein dimerization activity"/>
    <property type="evidence" value="ECO:0007669"/>
    <property type="project" value="InterPro"/>
</dbReference>
<feature type="region of interest" description="Disordered" evidence="3">
    <location>
        <begin position="1"/>
        <end position="20"/>
    </location>
</feature>
<reference evidence="5 6" key="1">
    <citation type="submission" date="2014-02" db="EMBL/GenBank/DDBJ databases">
        <title>Transposable element dynamics among asymbiotic and ectomycorrhizal Amanita fungi.</title>
        <authorList>
            <consortium name="DOE Joint Genome Institute"/>
            <person name="Hess J."/>
            <person name="Skrede I."/>
            <person name="Wolfe B."/>
            <person name="LaButti K."/>
            <person name="Ohm R.A."/>
            <person name="Grigoriev I.V."/>
            <person name="Pringle A."/>
        </authorList>
    </citation>
    <scope>NUCLEOTIDE SEQUENCE [LARGE SCALE GENOMIC DNA]</scope>
    <source>
        <strain evidence="5 6">SKay4041</strain>
    </source>
</reference>
<evidence type="ECO:0000313" key="5">
    <source>
        <dbReference type="EMBL" id="PFH52727.1"/>
    </source>
</evidence>
<evidence type="ECO:0000256" key="1">
    <source>
        <dbReference type="ARBA" id="ARBA00023125"/>
    </source>
</evidence>
<evidence type="ECO:0000313" key="6">
    <source>
        <dbReference type="Proteomes" id="UP000242287"/>
    </source>
</evidence>
<name>A0A2A9NWL8_9AGAR</name>
<feature type="region of interest" description="Disordered" evidence="3">
    <location>
        <begin position="416"/>
        <end position="494"/>
    </location>
</feature>
<proteinExistence type="predicted"/>
<organism evidence="5 6">
    <name type="scientific">Amanita thiersii Skay4041</name>
    <dbReference type="NCBI Taxonomy" id="703135"/>
    <lineage>
        <taxon>Eukaryota</taxon>
        <taxon>Fungi</taxon>
        <taxon>Dikarya</taxon>
        <taxon>Basidiomycota</taxon>
        <taxon>Agaricomycotina</taxon>
        <taxon>Agaricomycetes</taxon>
        <taxon>Agaricomycetidae</taxon>
        <taxon>Agaricales</taxon>
        <taxon>Pluteineae</taxon>
        <taxon>Amanitaceae</taxon>
        <taxon>Amanita</taxon>
    </lineage>
</organism>
<dbReference type="PANTHER" id="PTHR10328">
    <property type="entry name" value="PROTEIN MAX MYC-ASSOCIATED FACTOR X"/>
    <property type="match status" value="1"/>
</dbReference>
<feature type="compositionally biased region" description="Polar residues" evidence="3">
    <location>
        <begin position="196"/>
        <end position="208"/>
    </location>
</feature>